<feature type="region of interest" description="Disordered" evidence="1">
    <location>
        <begin position="548"/>
        <end position="670"/>
    </location>
</feature>
<dbReference type="InterPro" id="IPR047008">
    <property type="entry name" value="XRN1_SH3_sf"/>
</dbReference>
<dbReference type="InterPro" id="IPR047007">
    <property type="entry name" value="XRN1_D1_sf"/>
</dbReference>
<dbReference type="InterPro" id="IPR041106">
    <property type="entry name" value="XRN1_D2_D3"/>
</dbReference>
<feature type="compositionally biased region" description="Gly residues" evidence="1">
    <location>
        <begin position="581"/>
        <end position="594"/>
    </location>
</feature>
<feature type="domain" description="Exoribonuclease Xrn1 D2/D3" evidence="4">
    <location>
        <begin position="173"/>
        <end position="395"/>
    </location>
</feature>
<feature type="domain" description="5'-3' exoribonuclease 1 D1" evidence="3">
    <location>
        <begin position="4"/>
        <end position="168"/>
    </location>
</feature>
<dbReference type="Gene3D" id="2.30.30.750">
    <property type="match status" value="1"/>
</dbReference>
<dbReference type="OrthoDB" id="372487at2759"/>
<dbReference type="InterPro" id="IPR040992">
    <property type="entry name" value="XRN1_D1"/>
</dbReference>
<dbReference type="Proteomes" id="UP000305067">
    <property type="component" value="Unassembled WGS sequence"/>
</dbReference>
<dbReference type="Pfam" id="PF18129">
    <property type="entry name" value="SH3_12"/>
    <property type="match status" value="1"/>
</dbReference>
<evidence type="ECO:0000256" key="1">
    <source>
        <dbReference type="SAM" id="MobiDB-lite"/>
    </source>
</evidence>
<evidence type="ECO:0000313" key="5">
    <source>
        <dbReference type="EMBL" id="TFL04233.1"/>
    </source>
</evidence>
<feature type="compositionally biased region" description="Low complexity" evidence="1">
    <location>
        <begin position="631"/>
        <end position="648"/>
    </location>
</feature>
<evidence type="ECO:0000259" key="4">
    <source>
        <dbReference type="Pfam" id="PF18334"/>
    </source>
</evidence>
<keyword evidence="6" id="KW-1185">Reference proteome</keyword>
<proteinExistence type="predicted"/>
<dbReference type="EMBL" id="ML178819">
    <property type="protein sequence ID" value="TFL04233.1"/>
    <property type="molecule type" value="Genomic_DNA"/>
</dbReference>
<dbReference type="InterPro" id="IPR014722">
    <property type="entry name" value="Rib_uL2_dom2"/>
</dbReference>
<evidence type="ECO:0000313" key="6">
    <source>
        <dbReference type="Proteomes" id="UP000305067"/>
    </source>
</evidence>
<sequence length="670" mass="71998">MAVVGVHGVNVHGYESKNQSIVVHITNPHSSKTPEQIAHATIGKRIFTGWPFPHEGLVVAVSDSHFKYEMMNMIPGKPAKVASTPHSPAGLGHWKSKAERIEQVYSKRFGVVPGEVEVLVHVRPLKGLKRLDDGALKKEYEGAAKEVEFAVQMTLDKVISEDPRFLERPAPKLDEEFPDRSNVFFLGEHAYGTAAQVSSTANNSLSVVLALMAGEKNDNQQLSELVRTRKSASYFPSYRVGEMLGLSGHAISKVTSSFMVTSGGQKVNLGLSIKFESKGLKVVGYSRKVNGRIWEFSQRAVELMDEYKAKYPVVFTWLHRSGSAMPKASDMFPGENADAQVKEIRSWLGTKGVKDFEPVDLTVDVLDKDIVKDIEALADSFRDRSSAGIKKAIVKNIPREAVLRPADVIYRLRDQKFSLGDRVTMVRDTGGIPLSAKGVVVGLGTRSLDVVWDVAFVSGSSLGGRCTMYRGATVEFDACLNLTQPQYVRDPRTGGAQRMAVQPVGVSQNQNQNVGAQGQQQGNEDAAGFQPGPNVRIMTNVARGRGGQFSAAAGRGIPQVNAGPANGHSGQSGPSRPPRGGMNGGGRGARGGLGHLPQGGVNQQQQNPSGPVPGRGGFRGRGGRGGPPPQALAQQDQQQQQQQQQAPRGRGRGGFRGGRGGQANTPPIQS</sequence>
<protein>
    <submittedName>
        <fullName evidence="5">Uncharacterized protein</fullName>
    </submittedName>
</protein>
<feature type="compositionally biased region" description="Low complexity" evidence="1">
    <location>
        <begin position="508"/>
        <end position="523"/>
    </location>
</feature>
<feature type="region of interest" description="Disordered" evidence="1">
    <location>
        <begin position="508"/>
        <end position="534"/>
    </location>
</feature>
<dbReference type="AlphaFoldDB" id="A0A5C3QQH6"/>
<reference evidence="5 6" key="1">
    <citation type="journal article" date="2019" name="Nat. Ecol. Evol.">
        <title>Megaphylogeny resolves global patterns of mushroom evolution.</title>
        <authorList>
            <person name="Varga T."/>
            <person name="Krizsan K."/>
            <person name="Foldi C."/>
            <person name="Dima B."/>
            <person name="Sanchez-Garcia M."/>
            <person name="Sanchez-Ramirez S."/>
            <person name="Szollosi G.J."/>
            <person name="Szarkandi J.G."/>
            <person name="Papp V."/>
            <person name="Albert L."/>
            <person name="Andreopoulos W."/>
            <person name="Angelini C."/>
            <person name="Antonin V."/>
            <person name="Barry K.W."/>
            <person name="Bougher N.L."/>
            <person name="Buchanan P."/>
            <person name="Buyck B."/>
            <person name="Bense V."/>
            <person name="Catcheside P."/>
            <person name="Chovatia M."/>
            <person name="Cooper J."/>
            <person name="Damon W."/>
            <person name="Desjardin D."/>
            <person name="Finy P."/>
            <person name="Geml J."/>
            <person name="Haridas S."/>
            <person name="Hughes K."/>
            <person name="Justo A."/>
            <person name="Karasinski D."/>
            <person name="Kautmanova I."/>
            <person name="Kiss B."/>
            <person name="Kocsube S."/>
            <person name="Kotiranta H."/>
            <person name="LaButti K.M."/>
            <person name="Lechner B.E."/>
            <person name="Liimatainen K."/>
            <person name="Lipzen A."/>
            <person name="Lukacs Z."/>
            <person name="Mihaltcheva S."/>
            <person name="Morgado L.N."/>
            <person name="Niskanen T."/>
            <person name="Noordeloos M.E."/>
            <person name="Ohm R.A."/>
            <person name="Ortiz-Santana B."/>
            <person name="Ovrebo C."/>
            <person name="Racz N."/>
            <person name="Riley R."/>
            <person name="Savchenko A."/>
            <person name="Shiryaev A."/>
            <person name="Soop K."/>
            <person name="Spirin V."/>
            <person name="Szebenyi C."/>
            <person name="Tomsovsky M."/>
            <person name="Tulloss R.E."/>
            <person name="Uehling J."/>
            <person name="Grigoriev I.V."/>
            <person name="Vagvolgyi C."/>
            <person name="Papp T."/>
            <person name="Martin F.M."/>
            <person name="Miettinen O."/>
            <person name="Hibbett D.S."/>
            <person name="Nagy L.G."/>
        </authorList>
    </citation>
    <scope>NUCLEOTIDE SEQUENCE [LARGE SCALE GENOMIC DNA]</scope>
    <source>
        <strain evidence="5 6">CBS 309.79</strain>
    </source>
</reference>
<name>A0A5C3QQH6_9AGAR</name>
<dbReference type="Gene3D" id="2.170.260.40">
    <property type="match status" value="1"/>
</dbReference>
<feature type="compositionally biased region" description="Low complexity" evidence="1">
    <location>
        <begin position="598"/>
        <end position="609"/>
    </location>
</feature>
<dbReference type="Pfam" id="PF18332">
    <property type="entry name" value="XRN1_D1"/>
    <property type="match status" value="1"/>
</dbReference>
<evidence type="ECO:0000259" key="2">
    <source>
        <dbReference type="Pfam" id="PF18129"/>
    </source>
</evidence>
<dbReference type="InterPro" id="IPR041385">
    <property type="entry name" value="SH3_12"/>
</dbReference>
<feature type="compositionally biased region" description="Low complexity" evidence="1">
    <location>
        <begin position="567"/>
        <end position="580"/>
    </location>
</feature>
<dbReference type="Gene3D" id="2.30.30.30">
    <property type="match status" value="1"/>
</dbReference>
<dbReference type="STRING" id="1884261.A0A5C3QQH6"/>
<evidence type="ECO:0000259" key="3">
    <source>
        <dbReference type="Pfam" id="PF18332"/>
    </source>
</evidence>
<organism evidence="5 6">
    <name type="scientific">Pterulicium gracile</name>
    <dbReference type="NCBI Taxonomy" id="1884261"/>
    <lineage>
        <taxon>Eukaryota</taxon>
        <taxon>Fungi</taxon>
        <taxon>Dikarya</taxon>
        <taxon>Basidiomycota</taxon>
        <taxon>Agaricomycotina</taxon>
        <taxon>Agaricomycetes</taxon>
        <taxon>Agaricomycetidae</taxon>
        <taxon>Agaricales</taxon>
        <taxon>Pleurotineae</taxon>
        <taxon>Pterulaceae</taxon>
        <taxon>Pterulicium</taxon>
    </lineage>
</organism>
<feature type="compositionally biased region" description="Gly residues" evidence="1">
    <location>
        <begin position="652"/>
        <end position="661"/>
    </location>
</feature>
<feature type="compositionally biased region" description="Gly residues" evidence="1">
    <location>
        <begin position="613"/>
        <end position="625"/>
    </location>
</feature>
<gene>
    <name evidence="5" type="ORF">BDV98DRAFT_563782</name>
</gene>
<dbReference type="Pfam" id="PF18334">
    <property type="entry name" value="XRN1_D2_D3"/>
    <property type="match status" value="1"/>
</dbReference>
<feature type="domain" description="5'-3' exoribonuclease 1 SH3-like" evidence="2">
    <location>
        <begin position="415"/>
        <end position="481"/>
    </location>
</feature>
<accession>A0A5C3QQH6</accession>